<name>A0A4C1WYD8_EUMVA</name>
<comment type="caution">
    <text evidence="1">The sequence shown here is derived from an EMBL/GenBank/DDBJ whole genome shotgun (WGS) entry which is preliminary data.</text>
</comment>
<evidence type="ECO:0000313" key="1">
    <source>
        <dbReference type="EMBL" id="GBP55055.1"/>
    </source>
</evidence>
<sequence>MRASERHASLPLGHGLRLVHSGPKGDFADWFLIQVESTHANRNLFIALNDLPSAPSGRQRLQGLAA</sequence>
<gene>
    <name evidence="1" type="ORF">EVAR_46351_1</name>
</gene>
<reference evidence="1 2" key="1">
    <citation type="journal article" date="2019" name="Commun. Biol.">
        <title>The bagworm genome reveals a unique fibroin gene that provides high tensile strength.</title>
        <authorList>
            <person name="Kono N."/>
            <person name="Nakamura H."/>
            <person name="Ohtoshi R."/>
            <person name="Tomita M."/>
            <person name="Numata K."/>
            <person name="Arakawa K."/>
        </authorList>
    </citation>
    <scope>NUCLEOTIDE SEQUENCE [LARGE SCALE GENOMIC DNA]</scope>
</reference>
<evidence type="ECO:0000313" key="2">
    <source>
        <dbReference type="Proteomes" id="UP000299102"/>
    </source>
</evidence>
<proteinExistence type="predicted"/>
<dbReference type="AlphaFoldDB" id="A0A4C1WYD8"/>
<organism evidence="1 2">
    <name type="scientific">Eumeta variegata</name>
    <name type="common">Bagworm moth</name>
    <name type="synonym">Eumeta japonica</name>
    <dbReference type="NCBI Taxonomy" id="151549"/>
    <lineage>
        <taxon>Eukaryota</taxon>
        <taxon>Metazoa</taxon>
        <taxon>Ecdysozoa</taxon>
        <taxon>Arthropoda</taxon>
        <taxon>Hexapoda</taxon>
        <taxon>Insecta</taxon>
        <taxon>Pterygota</taxon>
        <taxon>Neoptera</taxon>
        <taxon>Endopterygota</taxon>
        <taxon>Lepidoptera</taxon>
        <taxon>Glossata</taxon>
        <taxon>Ditrysia</taxon>
        <taxon>Tineoidea</taxon>
        <taxon>Psychidae</taxon>
        <taxon>Oiketicinae</taxon>
        <taxon>Eumeta</taxon>
    </lineage>
</organism>
<accession>A0A4C1WYD8</accession>
<dbReference type="Proteomes" id="UP000299102">
    <property type="component" value="Unassembled WGS sequence"/>
</dbReference>
<keyword evidence="2" id="KW-1185">Reference proteome</keyword>
<protein>
    <submittedName>
        <fullName evidence="1">Uncharacterized protein</fullName>
    </submittedName>
</protein>
<dbReference type="EMBL" id="BGZK01000660">
    <property type="protein sequence ID" value="GBP55055.1"/>
    <property type="molecule type" value="Genomic_DNA"/>
</dbReference>